<dbReference type="STRING" id="56216.A0A1A6H2B4"/>
<organism evidence="1 2">
    <name type="scientific">Neotoma lepida</name>
    <name type="common">Desert woodrat</name>
    <dbReference type="NCBI Taxonomy" id="56216"/>
    <lineage>
        <taxon>Eukaryota</taxon>
        <taxon>Metazoa</taxon>
        <taxon>Chordata</taxon>
        <taxon>Craniata</taxon>
        <taxon>Vertebrata</taxon>
        <taxon>Euteleostomi</taxon>
        <taxon>Mammalia</taxon>
        <taxon>Eutheria</taxon>
        <taxon>Euarchontoglires</taxon>
        <taxon>Glires</taxon>
        <taxon>Rodentia</taxon>
        <taxon>Myomorpha</taxon>
        <taxon>Muroidea</taxon>
        <taxon>Cricetidae</taxon>
        <taxon>Neotominae</taxon>
        <taxon>Neotoma</taxon>
    </lineage>
</organism>
<protein>
    <submittedName>
        <fullName evidence="1">Uncharacterized protein</fullName>
    </submittedName>
</protein>
<accession>A0A1A6H2B4</accession>
<reference evidence="1 2" key="1">
    <citation type="submission" date="2016-06" db="EMBL/GenBank/DDBJ databases">
        <title>The Draft Genome Sequence and Annotation of the Desert Woodrat Neotoma lepida.</title>
        <authorList>
            <person name="Campbell M."/>
            <person name="Oakeson K.F."/>
            <person name="Yandell M."/>
            <person name="Halpert J.R."/>
            <person name="Dearing D."/>
        </authorList>
    </citation>
    <scope>NUCLEOTIDE SEQUENCE [LARGE SCALE GENOMIC DNA]</scope>
    <source>
        <strain evidence="1">417</strain>
        <tissue evidence="1">Liver</tissue>
    </source>
</reference>
<name>A0A1A6H2B4_NEOLE</name>
<dbReference type="EMBL" id="LZPO01055565">
    <property type="protein sequence ID" value="OBS71757.1"/>
    <property type="molecule type" value="Genomic_DNA"/>
</dbReference>
<evidence type="ECO:0000313" key="1">
    <source>
        <dbReference type="EMBL" id="OBS71757.1"/>
    </source>
</evidence>
<dbReference type="Proteomes" id="UP000092124">
    <property type="component" value="Unassembled WGS sequence"/>
</dbReference>
<feature type="non-terminal residue" evidence="1">
    <location>
        <position position="98"/>
    </location>
</feature>
<proteinExistence type="predicted"/>
<sequence length="98" mass="11370">MDLWKKLNELEFDITSKMGSEYNGLKSCNYINIAGYDVDISMLNMTEVTHKRMEVYVLQYQAEDEWLVEHTTSQKGRYFNLAAGSLESTEHSMSTKCK</sequence>
<dbReference type="AlphaFoldDB" id="A0A1A6H2B4"/>
<evidence type="ECO:0000313" key="2">
    <source>
        <dbReference type="Proteomes" id="UP000092124"/>
    </source>
</evidence>
<keyword evidence="2" id="KW-1185">Reference proteome</keyword>
<dbReference type="OrthoDB" id="2161780at2759"/>
<gene>
    <name evidence="1" type="ORF">A6R68_13667</name>
</gene>
<comment type="caution">
    <text evidence="1">The sequence shown here is derived from an EMBL/GenBank/DDBJ whole genome shotgun (WGS) entry which is preliminary data.</text>
</comment>